<dbReference type="InterPro" id="IPR049874">
    <property type="entry name" value="ROK_cs"/>
</dbReference>
<dbReference type="PANTHER" id="PTHR18964:SF149">
    <property type="entry name" value="BIFUNCTIONAL UDP-N-ACETYLGLUCOSAMINE 2-EPIMERASE_N-ACETYLMANNOSAMINE KINASE"/>
    <property type="match status" value="1"/>
</dbReference>
<dbReference type="PANTHER" id="PTHR18964">
    <property type="entry name" value="ROK (REPRESSOR, ORF, KINASE) FAMILY"/>
    <property type="match status" value="1"/>
</dbReference>
<accession>A0A9D1MK69</accession>
<comment type="similarity">
    <text evidence="1">Belongs to the ROK (NagC/XylR) family.</text>
</comment>
<comment type="caution">
    <text evidence="2">The sequence shown here is derived from an EMBL/GenBank/DDBJ whole genome shotgun (WGS) entry which is preliminary data.</text>
</comment>
<dbReference type="SUPFAM" id="SSF53067">
    <property type="entry name" value="Actin-like ATPase domain"/>
    <property type="match status" value="1"/>
</dbReference>
<organism evidence="2 3">
    <name type="scientific">Candidatus Coproplasma excrementigallinarum</name>
    <dbReference type="NCBI Taxonomy" id="2840747"/>
    <lineage>
        <taxon>Bacteria</taxon>
        <taxon>Bacillati</taxon>
        <taxon>Bacillota</taxon>
        <taxon>Clostridia</taxon>
        <taxon>Eubacteriales</taxon>
        <taxon>Candidatus Coproplasma</taxon>
    </lineage>
</organism>
<protein>
    <submittedName>
        <fullName evidence="2">ROK family protein</fullName>
    </submittedName>
</protein>
<dbReference type="Gene3D" id="3.30.420.40">
    <property type="match status" value="2"/>
</dbReference>
<dbReference type="Pfam" id="PF00480">
    <property type="entry name" value="ROK"/>
    <property type="match status" value="1"/>
</dbReference>
<dbReference type="InterPro" id="IPR000600">
    <property type="entry name" value="ROK"/>
</dbReference>
<dbReference type="InterPro" id="IPR043129">
    <property type="entry name" value="ATPase_NBD"/>
</dbReference>
<dbReference type="EMBL" id="DVNE01000040">
    <property type="protein sequence ID" value="HIU61809.1"/>
    <property type="molecule type" value="Genomic_DNA"/>
</dbReference>
<sequence>MAEFYVGIDIGGMTIKGIVLDEQGRALCEDSAVTGSEKGGDAMCDVIAELVFSMLSKSGVKKEDAKIGIGCPGVIDSEDGVLVFSGNLNLRDFPLAQKVEERVGVPVKITNDANAAALGEAKFGAGKDYKNSILVTLGTGVGGGIIIDGKLFEGYKSAGAEIGHMVIERHGDVCTCGRRGCFEAYCSATALVRRTRRQMEDNPRSAMWTKYTSDTANGKTAFDFYHTDIDAKEVVDWYIKYLACGIANLANIFRPEIIMIGGGVSEQGDNLTVPLQTYVDKELFGGTSYAPVKIVKASLGSKAGAYGAAALVMKVEL</sequence>
<evidence type="ECO:0000313" key="2">
    <source>
        <dbReference type="EMBL" id="HIU61809.1"/>
    </source>
</evidence>
<evidence type="ECO:0000313" key="3">
    <source>
        <dbReference type="Proteomes" id="UP000824110"/>
    </source>
</evidence>
<evidence type="ECO:0000256" key="1">
    <source>
        <dbReference type="ARBA" id="ARBA00006479"/>
    </source>
</evidence>
<name>A0A9D1MK69_9FIRM</name>
<dbReference type="Proteomes" id="UP000824110">
    <property type="component" value="Unassembled WGS sequence"/>
</dbReference>
<dbReference type="AlphaFoldDB" id="A0A9D1MK69"/>
<dbReference type="PROSITE" id="PS01125">
    <property type="entry name" value="ROK"/>
    <property type="match status" value="1"/>
</dbReference>
<reference evidence="2" key="2">
    <citation type="journal article" date="2021" name="PeerJ">
        <title>Extensive microbial diversity within the chicken gut microbiome revealed by metagenomics and culture.</title>
        <authorList>
            <person name="Gilroy R."/>
            <person name="Ravi A."/>
            <person name="Getino M."/>
            <person name="Pursley I."/>
            <person name="Horton D.L."/>
            <person name="Alikhan N.F."/>
            <person name="Baker D."/>
            <person name="Gharbi K."/>
            <person name="Hall N."/>
            <person name="Watson M."/>
            <person name="Adriaenssens E.M."/>
            <person name="Foster-Nyarko E."/>
            <person name="Jarju S."/>
            <person name="Secka A."/>
            <person name="Antonio M."/>
            <person name="Oren A."/>
            <person name="Chaudhuri R.R."/>
            <person name="La Ragione R."/>
            <person name="Hildebrand F."/>
            <person name="Pallen M.J."/>
        </authorList>
    </citation>
    <scope>NUCLEOTIDE SEQUENCE</scope>
    <source>
        <strain evidence="2">CHK195-12923</strain>
    </source>
</reference>
<gene>
    <name evidence="2" type="ORF">IAB69_04095</name>
</gene>
<proteinExistence type="inferred from homology"/>
<reference evidence="2" key="1">
    <citation type="submission" date="2020-10" db="EMBL/GenBank/DDBJ databases">
        <authorList>
            <person name="Gilroy R."/>
        </authorList>
    </citation>
    <scope>NUCLEOTIDE SEQUENCE</scope>
    <source>
        <strain evidence="2">CHK195-12923</strain>
    </source>
</reference>